<dbReference type="PANTHER" id="PTHR43448">
    <property type="entry name" value="PROTOHEME IX FARNESYLTRANSFERASE, MITOCHONDRIAL"/>
    <property type="match status" value="1"/>
</dbReference>
<accession>A0A5K7XDV8</accession>
<dbReference type="UniPathway" id="UPA00834">
    <property type="reaction ID" value="UER00712"/>
</dbReference>
<dbReference type="GO" id="GO:0008495">
    <property type="term" value="F:protoheme IX farnesyltransferase activity"/>
    <property type="evidence" value="ECO:0007669"/>
    <property type="project" value="UniProtKB-UniRule"/>
</dbReference>
<keyword evidence="9 14" id="KW-0472">Membrane</keyword>
<evidence type="ECO:0000256" key="12">
    <source>
        <dbReference type="ARBA" id="ARBA00042475"/>
    </source>
</evidence>
<feature type="transmembrane region" description="Helical" evidence="14">
    <location>
        <begin position="236"/>
        <end position="257"/>
    </location>
</feature>
<dbReference type="KEGG" id="lpav:PLANPX_4636"/>
<evidence type="ECO:0000256" key="1">
    <source>
        <dbReference type="ARBA" id="ARBA00004651"/>
    </source>
</evidence>
<evidence type="ECO:0000313" key="16">
    <source>
        <dbReference type="Proteomes" id="UP000326837"/>
    </source>
</evidence>
<comment type="similarity">
    <text evidence="14">Belongs to the UbiA prenyltransferase family. Protoheme IX farnesyltransferase subfamily.</text>
</comment>
<sequence length="316" mass="33491">MNRQNRPQIIAEAASADPRSVGVVSVLAAVVSRLSDYLELTKPRIVVLELIVAGAAAALASPQGMNVPVVIQALAATALVAGSASIANQWLERRIDLRMRRTANRPLPAGRVTNAEALILSAVTLIAGVAWLGVQVNWTTALLGVASWITYVVIYTPMKQRSSANTAVGAVAGAIPILMGWTATGAPLTLTAWTLAGVLFLWQFPHFMAIAWLYRSEYAKAGHQMLTVVDPTGARPGAQAILGAALLIPVSMIPATLPTSGSPVLYSLWAIALGGTQLAIATRFALRRDDASARWLLRASLVYLPAWMTLLLMVSV</sequence>
<comment type="function">
    <text evidence="14">Converts heme B (protoheme IX) to heme O by substitution of the vinyl group on carbon 2 of heme B porphyrin ring with a hydroxyethyl farnesyl side group.</text>
</comment>
<evidence type="ECO:0000256" key="11">
    <source>
        <dbReference type="ARBA" id="ARBA00040810"/>
    </source>
</evidence>
<dbReference type="GO" id="GO:0005886">
    <property type="term" value="C:plasma membrane"/>
    <property type="evidence" value="ECO:0007669"/>
    <property type="project" value="UniProtKB-SubCell"/>
</dbReference>
<evidence type="ECO:0000256" key="4">
    <source>
        <dbReference type="ARBA" id="ARBA00022475"/>
    </source>
</evidence>
<evidence type="ECO:0000256" key="9">
    <source>
        <dbReference type="ARBA" id="ARBA00023136"/>
    </source>
</evidence>
<dbReference type="AlphaFoldDB" id="A0A5K7XDV8"/>
<evidence type="ECO:0000256" key="8">
    <source>
        <dbReference type="ARBA" id="ARBA00023133"/>
    </source>
</evidence>
<dbReference type="PROSITE" id="PS00943">
    <property type="entry name" value="UBIA"/>
    <property type="match status" value="1"/>
</dbReference>
<dbReference type="InterPro" id="IPR030470">
    <property type="entry name" value="UbiA_prenylTrfase_CS"/>
</dbReference>
<evidence type="ECO:0000256" key="7">
    <source>
        <dbReference type="ARBA" id="ARBA00022989"/>
    </source>
</evidence>
<feature type="transmembrane region" description="Helical" evidence="14">
    <location>
        <begin position="295"/>
        <end position="314"/>
    </location>
</feature>
<evidence type="ECO:0000256" key="14">
    <source>
        <dbReference type="HAMAP-Rule" id="MF_00154"/>
    </source>
</evidence>
<gene>
    <name evidence="14" type="primary">ctaB</name>
    <name evidence="15" type="ORF">PLANPX_4636</name>
</gene>
<evidence type="ECO:0000256" key="13">
    <source>
        <dbReference type="ARBA" id="ARBA00047690"/>
    </source>
</evidence>
<name>A0A5K7XDV8_9BACT</name>
<protein>
    <recommendedName>
        <fullName evidence="11 14">Protoheme IX farnesyltransferase</fullName>
        <ecNumber evidence="3 14">2.5.1.141</ecNumber>
    </recommendedName>
    <alternativeName>
        <fullName evidence="12 14">Heme B farnesyltransferase</fullName>
    </alternativeName>
    <alternativeName>
        <fullName evidence="10 14">Heme O synthase</fullName>
    </alternativeName>
</protein>
<evidence type="ECO:0000313" key="15">
    <source>
        <dbReference type="EMBL" id="BBO35024.1"/>
    </source>
</evidence>
<feature type="transmembrane region" description="Helical" evidence="14">
    <location>
        <begin position="138"/>
        <end position="155"/>
    </location>
</feature>
<evidence type="ECO:0000256" key="10">
    <source>
        <dbReference type="ARBA" id="ARBA00030253"/>
    </source>
</evidence>
<dbReference type="InterPro" id="IPR006369">
    <property type="entry name" value="Protohaem_IX_farnesylTrfase"/>
</dbReference>
<organism evidence="15 16">
    <name type="scientific">Lacipirellula parvula</name>
    <dbReference type="NCBI Taxonomy" id="2650471"/>
    <lineage>
        <taxon>Bacteria</taxon>
        <taxon>Pseudomonadati</taxon>
        <taxon>Planctomycetota</taxon>
        <taxon>Planctomycetia</taxon>
        <taxon>Pirellulales</taxon>
        <taxon>Lacipirellulaceae</taxon>
        <taxon>Lacipirellula</taxon>
    </lineage>
</organism>
<comment type="subcellular location">
    <subcellularLocation>
        <location evidence="1 14">Cell membrane</location>
        <topology evidence="1 14">Multi-pass membrane protein</topology>
    </subcellularLocation>
</comment>
<evidence type="ECO:0000256" key="6">
    <source>
        <dbReference type="ARBA" id="ARBA00022692"/>
    </source>
</evidence>
<dbReference type="Gene3D" id="1.10.357.140">
    <property type="entry name" value="UbiA prenyltransferase"/>
    <property type="match status" value="1"/>
</dbReference>
<dbReference type="PANTHER" id="PTHR43448:SF7">
    <property type="entry name" value="4-HYDROXYBENZOATE SOLANESYLTRANSFERASE"/>
    <property type="match status" value="1"/>
</dbReference>
<dbReference type="EMBL" id="AP021861">
    <property type="protein sequence ID" value="BBO35024.1"/>
    <property type="molecule type" value="Genomic_DNA"/>
</dbReference>
<keyword evidence="8 14" id="KW-0350">Heme biosynthesis</keyword>
<keyword evidence="16" id="KW-1185">Reference proteome</keyword>
<keyword evidence="4 14" id="KW-1003">Cell membrane</keyword>
<reference evidence="16" key="1">
    <citation type="submission" date="2019-10" db="EMBL/GenBank/DDBJ databases">
        <title>Lacipirellula parvula gen. nov., sp. nov., representing a lineage of planctomycetes widespread in freshwater anoxic habitats, and description of the family Lacipirellulaceae.</title>
        <authorList>
            <person name="Dedysh S.N."/>
            <person name="Kulichevskaya I.S."/>
            <person name="Beletsky A.V."/>
            <person name="Rakitin A.L."/>
            <person name="Mardanov A.V."/>
            <person name="Ivanova A.A."/>
            <person name="Saltykova V.X."/>
            <person name="Rijpstra W.I.C."/>
            <person name="Sinninghe Damste J.S."/>
            <person name="Ravin N.V."/>
        </authorList>
    </citation>
    <scope>NUCLEOTIDE SEQUENCE [LARGE SCALE GENOMIC DNA]</scope>
    <source>
        <strain evidence="16">PX69</strain>
    </source>
</reference>
<dbReference type="EC" id="2.5.1.141" evidence="3 14"/>
<evidence type="ECO:0000256" key="5">
    <source>
        <dbReference type="ARBA" id="ARBA00022679"/>
    </source>
</evidence>
<proteinExistence type="inferred from homology"/>
<dbReference type="InterPro" id="IPR044878">
    <property type="entry name" value="UbiA_sf"/>
</dbReference>
<dbReference type="CDD" id="cd13957">
    <property type="entry name" value="PT_UbiA_Cox10"/>
    <property type="match status" value="1"/>
</dbReference>
<dbReference type="GO" id="GO:0048034">
    <property type="term" value="P:heme O biosynthetic process"/>
    <property type="evidence" value="ECO:0007669"/>
    <property type="project" value="UniProtKB-UniRule"/>
</dbReference>
<dbReference type="NCBIfam" id="TIGR01473">
    <property type="entry name" value="cyoE_ctaB"/>
    <property type="match status" value="1"/>
</dbReference>
<feature type="transmembrane region" description="Helical" evidence="14">
    <location>
        <begin position="263"/>
        <end position="286"/>
    </location>
</feature>
<comment type="miscellaneous">
    <text evidence="14">Carbon 2 of the heme B porphyrin ring is defined according to the Fischer nomenclature.</text>
</comment>
<dbReference type="Pfam" id="PF01040">
    <property type="entry name" value="UbiA"/>
    <property type="match status" value="1"/>
</dbReference>
<feature type="transmembrane region" description="Helical" evidence="14">
    <location>
        <begin position="45"/>
        <end position="63"/>
    </location>
</feature>
<dbReference type="Proteomes" id="UP000326837">
    <property type="component" value="Chromosome"/>
</dbReference>
<keyword evidence="7 14" id="KW-1133">Transmembrane helix</keyword>
<dbReference type="RefSeq" id="WP_172992210.1">
    <property type="nucleotide sequence ID" value="NZ_AP021861.1"/>
</dbReference>
<comment type="catalytic activity">
    <reaction evidence="13 14">
        <text>heme b + (2E,6E)-farnesyl diphosphate + H2O = Fe(II)-heme o + diphosphate</text>
        <dbReference type="Rhea" id="RHEA:28070"/>
        <dbReference type="ChEBI" id="CHEBI:15377"/>
        <dbReference type="ChEBI" id="CHEBI:33019"/>
        <dbReference type="ChEBI" id="CHEBI:60344"/>
        <dbReference type="ChEBI" id="CHEBI:60530"/>
        <dbReference type="ChEBI" id="CHEBI:175763"/>
        <dbReference type="EC" id="2.5.1.141"/>
    </reaction>
</comment>
<keyword evidence="5 14" id="KW-0808">Transferase</keyword>
<dbReference type="HAMAP" id="MF_00154">
    <property type="entry name" value="CyoE_CtaB"/>
    <property type="match status" value="1"/>
</dbReference>
<dbReference type="InterPro" id="IPR000537">
    <property type="entry name" value="UbiA_prenyltransferase"/>
</dbReference>
<evidence type="ECO:0000256" key="2">
    <source>
        <dbReference type="ARBA" id="ARBA00004919"/>
    </source>
</evidence>
<feature type="transmembrane region" description="Helical" evidence="14">
    <location>
        <begin position="112"/>
        <end position="132"/>
    </location>
</feature>
<feature type="transmembrane region" description="Helical" evidence="14">
    <location>
        <begin position="190"/>
        <end position="215"/>
    </location>
</feature>
<comment type="pathway">
    <text evidence="2 14">Porphyrin-containing compound metabolism; heme O biosynthesis; heme O from protoheme: step 1/1.</text>
</comment>
<keyword evidence="6 14" id="KW-0812">Transmembrane</keyword>
<feature type="transmembrane region" description="Helical" evidence="14">
    <location>
        <begin position="69"/>
        <end position="91"/>
    </location>
</feature>
<feature type="transmembrane region" description="Helical" evidence="14">
    <location>
        <begin position="167"/>
        <end position="184"/>
    </location>
</feature>
<evidence type="ECO:0000256" key="3">
    <source>
        <dbReference type="ARBA" id="ARBA00012292"/>
    </source>
</evidence>